<sequence>MQQNQDFPVKELIDDFLAARATRKPSVHTLKAYERDLGLIAGLIGDAGVTLSDLSPRALRAAFAKFAGERAPASVARAWSSWNAFFTFLVTEQVVAGNPMSAVDKPRLAAHSPKPLRGEDTPEQLLDAVSRADERQRHPWPERDLVVLALALCAGLRLSELLALRIGSVMGRDGERWVEVAGKGGRPRSVPIEPELDAVVDRYVDSRRVRFGRADADEPMLVDRRGAPLQRGGLQYLVQSCYKRAGINDRVPRGAQLHALRHTFATRLAEDGANASEIMRLLGHASLATSQNYIEVTAAQQRAAVRANRTNRALRGLG</sequence>
<proteinExistence type="predicted"/>
<dbReference type="OrthoDB" id="4603684at2"/>
<evidence type="ECO:0000256" key="1">
    <source>
        <dbReference type="ARBA" id="ARBA00022908"/>
    </source>
</evidence>
<dbReference type="InterPro" id="IPR013762">
    <property type="entry name" value="Integrase-like_cat_sf"/>
</dbReference>
<evidence type="ECO:0000256" key="4">
    <source>
        <dbReference type="PROSITE-ProRule" id="PRU01248"/>
    </source>
</evidence>
<keyword evidence="2 4" id="KW-0238">DNA-binding</keyword>
<evidence type="ECO:0000259" key="6">
    <source>
        <dbReference type="PROSITE" id="PS51900"/>
    </source>
</evidence>
<dbReference type="InterPro" id="IPR004107">
    <property type="entry name" value="Integrase_SAM-like_N"/>
</dbReference>
<name>A0A285IAT6_9ACTN</name>
<dbReference type="Pfam" id="PF00589">
    <property type="entry name" value="Phage_integrase"/>
    <property type="match status" value="1"/>
</dbReference>
<evidence type="ECO:0000313" key="8">
    <source>
        <dbReference type="Proteomes" id="UP000219612"/>
    </source>
</evidence>
<gene>
    <name evidence="7" type="ORF">SAMN05421748_107171</name>
</gene>
<dbReference type="Pfam" id="PF02899">
    <property type="entry name" value="Phage_int_SAM_1"/>
    <property type="match status" value="1"/>
</dbReference>
<evidence type="ECO:0000256" key="3">
    <source>
        <dbReference type="ARBA" id="ARBA00023172"/>
    </source>
</evidence>
<dbReference type="PANTHER" id="PTHR30349">
    <property type="entry name" value="PHAGE INTEGRASE-RELATED"/>
    <property type="match status" value="1"/>
</dbReference>
<organism evidence="7 8">
    <name type="scientific">Paractinoplanes atraurantiacus</name>
    <dbReference type="NCBI Taxonomy" id="1036182"/>
    <lineage>
        <taxon>Bacteria</taxon>
        <taxon>Bacillati</taxon>
        <taxon>Actinomycetota</taxon>
        <taxon>Actinomycetes</taxon>
        <taxon>Micromonosporales</taxon>
        <taxon>Micromonosporaceae</taxon>
        <taxon>Paractinoplanes</taxon>
    </lineage>
</organism>
<keyword evidence="1" id="KW-0229">DNA integration</keyword>
<dbReference type="InterPro" id="IPR002104">
    <property type="entry name" value="Integrase_catalytic"/>
</dbReference>
<dbReference type="PANTHER" id="PTHR30349:SF81">
    <property type="entry name" value="TYROSINE RECOMBINASE XERC"/>
    <property type="match status" value="1"/>
</dbReference>
<dbReference type="InterPro" id="IPR044068">
    <property type="entry name" value="CB"/>
</dbReference>
<dbReference type="RefSeq" id="WP_097321352.1">
    <property type="nucleotide sequence ID" value="NZ_OBDY01000007.1"/>
</dbReference>
<keyword evidence="3" id="KW-0233">DNA recombination</keyword>
<dbReference type="InterPro" id="IPR050090">
    <property type="entry name" value="Tyrosine_recombinase_XerCD"/>
</dbReference>
<dbReference type="GO" id="GO:0015074">
    <property type="term" value="P:DNA integration"/>
    <property type="evidence" value="ECO:0007669"/>
    <property type="project" value="UniProtKB-KW"/>
</dbReference>
<dbReference type="InterPro" id="IPR010998">
    <property type="entry name" value="Integrase_recombinase_N"/>
</dbReference>
<reference evidence="7 8" key="1">
    <citation type="submission" date="2017-09" db="EMBL/GenBank/DDBJ databases">
        <authorList>
            <person name="Ehlers B."/>
            <person name="Leendertz F.H."/>
        </authorList>
    </citation>
    <scope>NUCLEOTIDE SEQUENCE [LARGE SCALE GENOMIC DNA]</scope>
    <source>
        <strain evidence="7 8">CGMCC 4.6857</strain>
    </source>
</reference>
<accession>A0A285IAT6</accession>
<dbReference type="AlphaFoldDB" id="A0A285IAT6"/>
<dbReference type="Gene3D" id="1.10.443.10">
    <property type="entry name" value="Intergrase catalytic core"/>
    <property type="match status" value="1"/>
</dbReference>
<protein>
    <submittedName>
        <fullName evidence="7">Site-specific recombinase XerD</fullName>
    </submittedName>
</protein>
<dbReference type="GO" id="GO:0003677">
    <property type="term" value="F:DNA binding"/>
    <property type="evidence" value="ECO:0007669"/>
    <property type="project" value="UniProtKB-UniRule"/>
</dbReference>
<dbReference type="Proteomes" id="UP000219612">
    <property type="component" value="Unassembled WGS sequence"/>
</dbReference>
<evidence type="ECO:0000256" key="2">
    <source>
        <dbReference type="ARBA" id="ARBA00023125"/>
    </source>
</evidence>
<feature type="domain" description="Core-binding (CB)" evidence="6">
    <location>
        <begin position="7"/>
        <end position="90"/>
    </location>
</feature>
<dbReference type="SUPFAM" id="SSF56349">
    <property type="entry name" value="DNA breaking-rejoining enzymes"/>
    <property type="match status" value="1"/>
</dbReference>
<dbReference type="InterPro" id="IPR011010">
    <property type="entry name" value="DNA_brk_join_enz"/>
</dbReference>
<dbReference type="GO" id="GO:0006310">
    <property type="term" value="P:DNA recombination"/>
    <property type="evidence" value="ECO:0007669"/>
    <property type="project" value="UniProtKB-KW"/>
</dbReference>
<evidence type="ECO:0000313" key="7">
    <source>
        <dbReference type="EMBL" id="SNY45089.1"/>
    </source>
</evidence>
<feature type="domain" description="Tyr recombinase" evidence="5">
    <location>
        <begin position="111"/>
        <end position="306"/>
    </location>
</feature>
<dbReference type="PROSITE" id="PS51898">
    <property type="entry name" value="TYR_RECOMBINASE"/>
    <property type="match status" value="1"/>
</dbReference>
<keyword evidence="8" id="KW-1185">Reference proteome</keyword>
<evidence type="ECO:0000259" key="5">
    <source>
        <dbReference type="PROSITE" id="PS51898"/>
    </source>
</evidence>
<dbReference type="EMBL" id="OBDY01000007">
    <property type="protein sequence ID" value="SNY45089.1"/>
    <property type="molecule type" value="Genomic_DNA"/>
</dbReference>
<dbReference type="PROSITE" id="PS51900">
    <property type="entry name" value="CB"/>
    <property type="match status" value="1"/>
</dbReference>
<dbReference type="Gene3D" id="1.10.150.130">
    <property type="match status" value="1"/>
</dbReference>